<dbReference type="AlphaFoldDB" id="A0A291RJF4"/>
<proteinExistence type="predicted"/>
<organism evidence="2 3">
    <name type="scientific">Nocardia terpenica</name>
    <dbReference type="NCBI Taxonomy" id="455432"/>
    <lineage>
        <taxon>Bacteria</taxon>
        <taxon>Bacillati</taxon>
        <taxon>Actinomycetota</taxon>
        <taxon>Actinomycetes</taxon>
        <taxon>Mycobacteriales</taxon>
        <taxon>Nocardiaceae</taxon>
        <taxon>Nocardia</taxon>
    </lineage>
</organism>
<name>A0A291RJF4_9NOCA</name>
<evidence type="ECO:0000313" key="2">
    <source>
        <dbReference type="EMBL" id="ATL67465.1"/>
    </source>
</evidence>
<sequence>MAPETRPRHRLPTSGQAAVVPIKVRILGTPSAADLARLTDSTARAVGRQLRRADAERVAAANARTEAIARDNIEKDRILSRVADEEVPLPSARTFDMPGLTHIVDVIDTVNWALQTAQDVLGAVPLKQVLAAARDKVTVLRDLSDRNAQSLILRDAERYLWARAGQTLDDLGTGSPNLNRRLAPLVRGYYEAIKRFSLGTGIDIGRTTKHPYSAPGGDPWFELGLQHWDRYDKDALDKVVPPQKPTYSDEIEAENSAAERDDR</sequence>
<evidence type="ECO:0000313" key="3">
    <source>
        <dbReference type="Proteomes" id="UP000221961"/>
    </source>
</evidence>
<dbReference type="EMBL" id="CP023778">
    <property type="protein sequence ID" value="ATL67465.1"/>
    <property type="molecule type" value="Genomic_DNA"/>
</dbReference>
<feature type="region of interest" description="Disordered" evidence="1">
    <location>
        <begin position="239"/>
        <end position="263"/>
    </location>
</feature>
<gene>
    <name evidence="2" type="ORF">CRH09_15920</name>
</gene>
<dbReference type="Proteomes" id="UP000221961">
    <property type="component" value="Chromosome"/>
</dbReference>
<protein>
    <submittedName>
        <fullName evidence="2">Uncharacterized protein</fullName>
    </submittedName>
</protein>
<dbReference type="KEGG" id="ntp:CRH09_15920"/>
<accession>A0A291RJF4</accession>
<reference evidence="2 3" key="1">
    <citation type="submission" date="2017-10" db="EMBL/GenBank/DDBJ databases">
        <title>Comparative genomics between pathogenic Norcardia.</title>
        <authorList>
            <person name="Zeng L."/>
        </authorList>
    </citation>
    <scope>NUCLEOTIDE SEQUENCE [LARGE SCALE GENOMIC DNA]</scope>
    <source>
        <strain evidence="2 3">NC_YFY_NT001</strain>
    </source>
</reference>
<evidence type="ECO:0000256" key="1">
    <source>
        <dbReference type="SAM" id="MobiDB-lite"/>
    </source>
</evidence>